<feature type="compositionally biased region" description="Polar residues" evidence="1">
    <location>
        <begin position="53"/>
        <end position="66"/>
    </location>
</feature>
<dbReference type="EMBL" id="BPVZ01000096">
    <property type="protein sequence ID" value="GKV32639.1"/>
    <property type="molecule type" value="Genomic_DNA"/>
</dbReference>
<dbReference type="Proteomes" id="UP001054252">
    <property type="component" value="Unassembled WGS sequence"/>
</dbReference>
<evidence type="ECO:0000313" key="3">
    <source>
        <dbReference type="Proteomes" id="UP001054252"/>
    </source>
</evidence>
<organism evidence="2 3">
    <name type="scientific">Rubroshorea leprosula</name>
    <dbReference type="NCBI Taxonomy" id="152421"/>
    <lineage>
        <taxon>Eukaryota</taxon>
        <taxon>Viridiplantae</taxon>
        <taxon>Streptophyta</taxon>
        <taxon>Embryophyta</taxon>
        <taxon>Tracheophyta</taxon>
        <taxon>Spermatophyta</taxon>
        <taxon>Magnoliopsida</taxon>
        <taxon>eudicotyledons</taxon>
        <taxon>Gunneridae</taxon>
        <taxon>Pentapetalae</taxon>
        <taxon>rosids</taxon>
        <taxon>malvids</taxon>
        <taxon>Malvales</taxon>
        <taxon>Dipterocarpaceae</taxon>
        <taxon>Rubroshorea</taxon>
    </lineage>
</organism>
<evidence type="ECO:0000256" key="1">
    <source>
        <dbReference type="SAM" id="MobiDB-lite"/>
    </source>
</evidence>
<comment type="caution">
    <text evidence="2">The sequence shown here is derived from an EMBL/GenBank/DDBJ whole genome shotgun (WGS) entry which is preliminary data.</text>
</comment>
<reference evidence="2 3" key="1">
    <citation type="journal article" date="2021" name="Commun. Biol.">
        <title>The genome of Shorea leprosula (Dipterocarpaceae) highlights the ecological relevance of drought in aseasonal tropical rainforests.</title>
        <authorList>
            <person name="Ng K.K.S."/>
            <person name="Kobayashi M.J."/>
            <person name="Fawcett J.A."/>
            <person name="Hatakeyama M."/>
            <person name="Paape T."/>
            <person name="Ng C.H."/>
            <person name="Ang C.C."/>
            <person name="Tnah L.H."/>
            <person name="Lee C.T."/>
            <person name="Nishiyama T."/>
            <person name="Sese J."/>
            <person name="O'Brien M.J."/>
            <person name="Copetti D."/>
            <person name="Mohd Noor M.I."/>
            <person name="Ong R.C."/>
            <person name="Putra M."/>
            <person name="Sireger I.Z."/>
            <person name="Indrioko S."/>
            <person name="Kosugi Y."/>
            <person name="Izuno A."/>
            <person name="Isagi Y."/>
            <person name="Lee S.L."/>
            <person name="Shimizu K.K."/>
        </authorList>
    </citation>
    <scope>NUCLEOTIDE SEQUENCE [LARGE SCALE GENOMIC DNA]</scope>
    <source>
        <strain evidence="2">214</strain>
    </source>
</reference>
<sequence>MCLPLPHVRGRTWGRTWEAEPPAFHLHLPLPLLWGRAWEWGREYDGKPEIERPSQSPGSQNPQHWW</sequence>
<protein>
    <submittedName>
        <fullName evidence="2">Uncharacterized protein</fullName>
    </submittedName>
</protein>
<keyword evidence="3" id="KW-1185">Reference proteome</keyword>
<dbReference type="AlphaFoldDB" id="A0AAV5L693"/>
<gene>
    <name evidence="2" type="ORF">SLEP1_g41234</name>
</gene>
<accession>A0AAV5L693</accession>
<proteinExistence type="predicted"/>
<feature type="region of interest" description="Disordered" evidence="1">
    <location>
        <begin position="47"/>
        <end position="66"/>
    </location>
</feature>
<name>A0AAV5L693_9ROSI</name>
<evidence type="ECO:0000313" key="2">
    <source>
        <dbReference type="EMBL" id="GKV32639.1"/>
    </source>
</evidence>